<reference evidence="1" key="1">
    <citation type="journal article" date="2016" name="Proc. Natl. Acad. Sci. U.S.A.">
        <title>Lipid metabolic changes in an early divergent fungus govern the establishment of a mutualistic symbiosis with endobacteria.</title>
        <authorList>
            <person name="Lastovetsky O.A."/>
            <person name="Gaspar M.L."/>
            <person name="Mondo S.J."/>
            <person name="LaButti K.M."/>
            <person name="Sandor L."/>
            <person name="Grigoriev I.V."/>
            <person name="Henry S.A."/>
            <person name="Pawlowska T.E."/>
        </authorList>
    </citation>
    <scope>NUCLEOTIDE SEQUENCE [LARGE SCALE GENOMIC DNA]</scope>
    <source>
        <strain evidence="1">ATCC 52814</strain>
    </source>
</reference>
<dbReference type="Proteomes" id="UP000242414">
    <property type="component" value="Unassembled WGS sequence"/>
</dbReference>
<dbReference type="AlphaFoldDB" id="A0A1X0RDL7"/>
<dbReference type="VEuPathDB" id="FungiDB:BCV72DRAFT_200452"/>
<evidence type="ECO:0000313" key="1">
    <source>
        <dbReference type="EMBL" id="ORE10106.1"/>
    </source>
</evidence>
<sequence length="84" mass="9495">ISHGSSNRNNIMNNILDSIDMNPSTLKLKKRIILQKKPECCHTPKSSEVSVLNQAIKYSSYSHVLQFDKFVEIKSDSLDTLNST</sequence>
<protein>
    <submittedName>
        <fullName evidence="1">Uncharacterized protein</fullName>
    </submittedName>
</protein>
<gene>
    <name evidence="1" type="ORF">BCV72DRAFT_200452</name>
</gene>
<proteinExistence type="predicted"/>
<dbReference type="EMBL" id="KV921869">
    <property type="protein sequence ID" value="ORE10106.1"/>
    <property type="molecule type" value="Genomic_DNA"/>
</dbReference>
<accession>A0A1X0RDL7</accession>
<organism evidence="1">
    <name type="scientific">Rhizopus microsporus var. microsporus</name>
    <dbReference type="NCBI Taxonomy" id="86635"/>
    <lineage>
        <taxon>Eukaryota</taxon>
        <taxon>Fungi</taxon>
        <taxon>Fungi incertae sedis</taxon>
        <taxon>Mucoromycota</taxon>
        <taxon>Mucoromycotina</taxon>
        <taxon>Mucoromycetes</taxon>
        <taxon>Mucorales</taxon>
        <taxon>Mucorineae</taxon>
        <taxon>Rhizopodaceae</taxon>
        <taxon>Rhizopus</taxon>
    </lineage>
</organism>
<feature type="non-terminal residue" evidence="1">
    <location>
        <position position="1"/>
    </location>
</feature>
<name>A0A1X0RDL7_RHIZD</name>